<feature type="repeat" description="WD" evidence="12">
    <location>
        <begin position="674"/>
        <end position="706"/>
    </location>
</feature>
<keyword evidence="14" id="KW-1185">Reference proteome</keyword>
<evidence type="ECO:0000256" key="13">
    <source>
        <dbReference type="SAM" id="MobiDB-lite"/>
    </source>
</evidence>
<keyword evidence="8" id="KW-0966">Cell projection</keyword>
<evidence type="ECO:0000256" key="7">
    <source>
        <dbReference type="ARBA" id="ARBA00023212"/>
    </source>
</evidence>
<keyword evidence="5" id="KW-0282">Flagellum</keyword>
<evidence type="ECO:0000256" key="4">
    <source>
        <dbReference type="ARBA" id="ARBA00022737"/>
    </source>
</evidence>
<keyword evidence="6" id="KW-0969">Cilium</keyword>
<evidence type="ECO:0000313" key="15">
    <source>
        <dbReference type="RefSeq" id="XP_013413827.1"/>
    </source>
</evidence>
<dbReference type="Proteomes" id="UP000085678">
    <property type="component" value="Unplaced"/>
</dbReference>
<comment type="subcellular location">
    <subcellularLocation>
        <location evidence="1">Cytoplasm</location>
        <location evidence="1">Cytoskeleton</location>
        <location evidence="1">Flagellum axoneme</location>
    </subcellularLocation>
    <subcellularLocation>
        <location evidence="9">Dynein axonemal particle</location>
    </subcellularLocation>
</comment>
<evidence type="ECO:0000256" key="8">
    <source>
        <dbReference type="ARBA" id="ARBA00023273"/>
    </source>
</evidence>
<keyword evidence="2" id="KW-0963">Cytoplasm</keyword>
<sequence length="845" mass="92702">MSHAQKRTGASKVGVSTTSRKSVAAVSGTSKSRVGGQGATFASSRSNVFSSASGKKLAGSEGVRGTVPGKPYVQILDDLGQDVTPQPLLHLDPSAVKKSSNILGDGSAGTPTDLMSQASIYQAGTLNMSQSTYGGGPFGRSVFSADQSEQRSLGESMVGHVEEAHTSVTAWGDIKHKREEVKEVLNESDLAKVIDITLSETETIWILDMPGTCVSLESDEAAVVKEKNEKYKELCKSRAGNDRYMEREMNTFNDPPKLKLVQTQKIGYVDVGITAATWDMYDTYEELAAAQKKSEEGDEAGEENPEGTMSRPVSSKQKVETVEGDTQTDAPAGAVSRGQTQISIRPGTESRATIMSSVMMGSEAQGSTATGPTAEQKAKEEGEAIMKSDSLKKNLVIMERVVNLNSYQPRQASYRHFPIFEDIDRVKSESETPLPNQVAVSDAGPSLERLWVYSCPLTKGKNVSCMSWNKKNPDLIAIGYGQFEFTNQKGGMVCCWSLKNPEFPERIYTTEQGVTSLDFSNTHPNLLAVGMYDGTVAIYNVRSQNNEPVLDSFESNGKHIAPVWQLRWIEKERGSEERAEVLISVSTDGRVTQWSIRKGFECTDLMRLKRMASKAALVGLRGKEKKADSLITRTSGGACFDFNAKDTNIYLAGTEEGHIHKCSCSYNEQFLDTYTAHNGPVYKIQWSPFVPDVFVSCSGDWTMRLWHQEHLQPVLSCYSSTKSVFDVCWSPRSSTVFACVNEARVEIWDLSESTLDPIWSEASGQRLTTVTFAKNSESILVGDSDGKVTVYQLRGMPPPSDSGQKEALMSIIKTSLASQKQLKLDKPEEGEEEEEEEDEEELGDR</sequence>
<dbReference type="PROSITE" id="PS50082">
    <property type="entry name" value="WD_REPEATS_2"/>
    <property type="match status" value="1"/>
</dbReference>
<dbReference type="AlphaFoldDB" id="A0A1S3JU20"/>
<dbReference type="Gene3D" id="2.130.10.10">
    <property type="entry name" value="YVTN repeat-like/Quinoprotein amine dehydrogenase"/>
    <property type="match status" value="2"/>
</dbReference>
<keyword evidence="7" id="KW-0206">Cytoskeleton</keyword>
<keyword evidence="4" id="KW-0677">Repeat</keyword>
<dbReference type="InParanoid" id="A0A1S3JU20"/>
<dbReference type="OrthoDB" id="10259804at2759"/>
<name>A0A1S3JU20_LINAN</name>
<protein>
    <recommendedName>
        <fullName evidence="10">Dynein axonemal intermediate chain 4</fullName>
    </recommendedName>
    <alternativeName>
        <fullName evidence="11">WD repeat-containing protein 78</fullName>
    </alternativeName>
</protein>
<dbReference type="GO" id="GO:0005858">
    <property type="term" value="C:axonemal dynein complex"/>
    <property type="evidence" value="ECO:0007669"/>
    <property type="project" value="TreeGrafter"/>
</dbReference>
<dbReference type="GO" id="GO:0003341">
    <property type="term" value="P:cilium movement"/>
    <property type="evidence" value="ECO:0007669"/>
    <property type="project" value="TreeGrafter"/>
</dbReference>
<dbReference type="InterPro" id="IPR050687">
    <property type="entry name" value="Dynein_IC"/>
</dbReference>
<dbReference type="STRING" id="7574.A0A1S3JU20"/>
<dbReference type="RefSeq" id="XP_013413827.1">
    <property type="nucleotide sequence ID" value="XM_013558373.1"/>
</dbReference>
<dbReference type="PANTHER" id="PTHR12442:SF12">
    <property type="entry name" value="DYNEIN AXONEMAL INTERMEDIATE CHAIN 4"/>
    <property type="match status" value="1"/>
</dbReference>
<dbReference type="GO" id="GO:0045504">
    <property type="term" value="F:dynein heavy chain binding"/>
    <property type="evidence" value="ECO:0007669"/>
    <property type="project" value="TreeGrafter"/>
</dbReference>
<evidence type="ECO:0000256" key="11">
    <source>
        <dbReference type="ARBA" id="ARBA00041557"/>
    </source>
</evidence>
<evidence type="ECO:0000256" key="2">
    <source>
        <dbReference type="ARBA" id="ARBA00022490"/>
    </source>
</evidence>
<dbReference type="FunFam" id="2.130.10.10:FF:001248">
    <property type="entry name" value="WD repeat domain 78"/>
    <property type="match status" value="1"/>
</dbReference>
<dbReference type="FunCoup" id="A0A1S3JU20">
    <property type="interactions" value="29"/>
</dbReference>
<dbReference type="InterPro" id="IPR001680">
    <property type="entry name" value="WD40_rpt"/>
</dbReference>
<feature type="region of interest" description="Disordered" evidence="13">
    <location>
        <begin position="817"/>
        <end position="845"/>
    </location>
</feature>
<feature type="region of interest" description="Disordered" evidence="13">
    <location>
        <begin position="289"/>
        <end position="340"/>
    </location>
</feature>
<dbReference type="InterPro" id="IPR015943">
    <property type="entry name" value="WD40/YVTN_repeat-like_dom_sf"/>
</dbReference>
<dbReference type="Pfam" id="PF00400">
    <property type="entry name" value="WD40"/>
    <property type="match status" value="2"/>
</dbReference>
<feature type="compositionally biased region" description="Acidic residues" evidence="13">
    <location>
        <begin position="296"/>
        <end position="305"/>
    </location>
</feature>
<evidence type="ECO:0000256" key="9">
    <source>
        <dbReference type="ARBA" id="ARBA00024190"/>
    </source>
</evidence>
<feature type="compositionally biased region" description="Low complexity" evidence="13">
    <location>
        <begin position="41"/>
        <end position="53"/>
    </location>
</feature>
<evidence type="ECO:0000256" key="1">
    <source>
        <dbReference type="ARBA" id="ARBA00004611"/>
    </source>
</evidence>
<feature type="compositionally biased region" description="Polar residues" evidence="13">
    <location>
        <begin position="14"/>
        <end position="32"/>
    </location>
</feature>
<dbReference type="GO" id="GO:0120293">
    <property type="term" value="C:dynein axonemal particle"/>
    <property type="evidence" value="ECO:0007669"/>
    <property type="project" value="UniProtKB-SubCell"/>
</dbReference>
<evidence type="ECO:0000256" key="6">
    <source>
        <dbReference type="ARBA" id="ARBA00023069"/>
    </source>
</evidence>
<dbReference type="SMART" id="SM00320">
    <property type="entry name" value="WD40"/>
    <property type="match status" value="5"/>
</dbReference>
<evidence type="ECO:0000256" key="12">
    <source>
        <dbReference type="PROSITE-ProRule" id="PRU00221"/>
    </source>
</evidence>
<organism evidence="14 15">
    <name type="scientific">Lingula anatina</name>
    <name type="common">Brachiopod</name>
    <name type="synonym">Lingula unguis</name>
    <dbReference type="NCBI Taxonomy" id="7574"/>
    <lineage>
        <taxon>Eukaryota</taxon>
        <taxon>Metazoa</taxon>
        <taxon>Spiralia</taxon>
        <taxon>Lophotrochozoa</taxon>
        <taxon>Brachiopoda</taxon>
        <taxon>Linguliformea</taxon>
        <taxon>Lingulata</taxon>
        <taxon>Lingulida</taxon>
        <taxon>Linguloidea</taxon>
        <taxon>Lingulidae</taxon>
        <taxon>Lingula</taxon>
    </lineage>
</organism>
<feature type="compositionally biased region" description="Acidic residues" evidence="13">
    <location>
        <begin position="828"/>
        <end position="845"/>
    </location>
</feature>
<evidence type="ECO:0000313" key="14">
    <source>
        <dbReference type="Proteomes" id="UP000085678"/>
    </source>
</evidence>
<proteinExistence type="predicted"/>
<reference evidence="15" key="1">
    <citation type="submission" date="2025-08" db="UniProtKB">
        <authorList>
            <consortium name="RefSeq"/>
        </authorList>
    </citation>
    <scope>IDENTIFICATION</scope>
    <source>
        <tissue evidence="15">Gonads</tissue>
    </source>
</reference>
<gene>
    <name evidence="15" type="primary">LOC106176135</name>
</gene>
<evidence type="ECO:0000256" key="3">
    <source>
        <dbReference type="ARBA" id="ARBA00022574"/>
    </source>
</evidence>
<dbReference type="GeneID" id="106176135"/>
<dbReference type="KEGG" id="lak:106176135"/>
<evidence type="ECO:0000256" key="10">
    <source>
        <dbReference type="ARBA" id="ARBA00040002"/>
    </source>
</evidence>
<keyword evidence="3 12" id="KW-0853">WD repeat</keyword>
<feature type="region of interest" description="Disordered" evidence="13">
    <location>
        <begin position="1"/>
        <end position="64"/>
    </location>
</feature>
<dbReference type="PANTHER" id="PTHR12442">
    <property type="entry name" value="DYNEIN INTERMEDIATE CHAIN"/>
    <property type="match status" value="1"/>
</dbReference>
<dbReference type="SUPFAM" id="SSF50978">
    <property type="entry name" value="WD40 repeat-like"/>
    <property type="match status" value="1"/>
</dbReference>
<dbReference type="GO" id="GO:0045503">
    <property type="term" value="F:dynein light chain binding"/>
    <property type="evidence" value="ECO:0007669"/>
    <property type="project" value="TreeGrafter"/>
</dbReference>
<evidence type="ECO:0000256" key="5">
    <source>
        <dbReference type="ARBA" id="ARBA00022846"/>
    </source>
</evidence>
<dbReference type="InterPro" id="IPR036322">
    <property type="entry name" value="WD40_repeat_dom_sf"/>
</dbReference>
<accession>A0A1S3JU20</accession>